<keyword evidence="3" id="KW-1185">Reference proteome</keyword>
<keyword evidence="1" id="KW-0472">Membrane</keyword>
<gene>
    <name evidence="2" type="ORF">SAP269_04870</name>
</gene>
<keyword evidence="1" id="KW-0812">Transmembrane</keyword>
<feature type="transmembrane region" description="Helical" evidence="1">
    <location>
        <begin position="17"/>
        <end position="36"/>
    </location>
</feature>
<keyword evidence="1" id="KW-1133">Transmembrane helix</keyword>
<dbReference type="EMBL" id="AP028955">
    <property type="protein sequence ID" value="BET37898.1"/>
    <property type="molecule type" value="Genomic_DNA"/>
</dbReference>
<feature type="transmembrane region" description="Helical" evidence="1">
    <location>
        <begin position="70"/>
        <end position="96"/>
    </location>
</feature>
<proteinExistence type="predicted"/>
<evidence type="ECO:0000313" key="2">
    <source>
        <dbReference type="EMBL" id="BET37898.1"/>
    </source>
</evidence>
<evidence type="ECO:0000256" key="1">
    <source>
        <dbReference type="SAM" id="Phobius"/>
    </source>
</evidence>
<reference evidence="3" key="1">
    <citation type="journal article" date="2024" name="FEMS Microbiol. Lett.">
        <title>Genomic insights into Spiroplasma endosymbionts that induce male-killing and protective phenotypes in the pea aphid.</title>
        <authorList>
            <person name="Arai H."/>
            <person name="Legeai F."/>
            <person name="Kageyama D."/>
            <person name="Sugio A."/>
            <person name="Simon J.C."/>
        </authorList>
    </citation>
    <scope>NUCLEOTIDE SEQUENCE [LARGE SCALE GENOMIC DNA]</scope>
    <source>
        <strain evidence="3">sAp269</strain>
    </source>
</reference>
<name>A0ABM8JL00_9MOLU</name>
<feature type="transmembrane region" description="Helical" evidence="1">
    <location>
        <begin position="45"/>
        <end position="64"/>
    </location>
</feature>
<evidence type="ECO:0000313" key="3">
    <source>
        <dbReference type="Proteomes" id="UP001473424"/>
    </source>
</evidence>
<protein>
    <recommendedName>
        <fullName evidence="4">DUF2304 domain-containing protein</fullName>
    </recommendedName>
</protein>
<sequence length="121" mass="14210">MKKGKIKMIKNEISEKIVSITFVIAFIITAIGWLGINKKNKKKYLILWIAIIPLIFSNVFSFFTKNYYDNILLISVLTISYLIYISFLIVSTYRFIKIKNKKEINNKQVENTIDLIKNKIL</sequence>
<organism evidence="2 3">
    <name type="scientific">Spiroplasma ixodetis</name>
    <dbReference type="NCBI Taxonomy" id="2141"/>
    <lineage>
        <taxon>Bacteria</taxon>
        <taxon>Bacillati</taxon>
        <taxon>Mycoplasmatota</taxon>
        <taxon>Mollicutes</taxon>
        <taxon>Entomoplasmatales</taxon>
        <taxon>Spiroplasmataceae</taxon>
        <taxon>Spiroplasma</taxon>
    </lineage>
</organism>
<accession>A0ABM8JL00</accession>
<dbReference type="Proteomes" id="UP001473424">
    <property type="component" value="Chromosome"/>
</dbReference>
<evidence type="ECO:0008006" key="4">
    <source>
        <dbReference type="Google" id="ProtNLM"/>
    </source>
</evidence>